<comment type="similarity">
    <text evidence="1">Belongs to the glycosyl hydrolase 20 family.</text>
</comment>
<dbReference type="GO" id="GO:0006689">
    <property type="term" value="P:ganglioside catabolic process"/>
    <property type="evidence" value="ECO:0007669"/>
    <property type="project" value="TreeGrafter"/>
</dbReference>
<dbReference type="InterPro" id="IPR015883">
    <property type="entry name" value="Glyco_hydro_20_cat"/>
</dbReference>
<dbReference type="PRINTS" id="PR00738">
    <property type="entry name" value="GLHYDRLASE20"/>
</dbReference>
<evidence type="ECO:0000256" key="1">
    <source>
        <dbReference type="ARBA" id="ARBA00006285"/>
    </source>
</evidence>
<dbReference type="GO" id="GO:0004563">
    <property type="term" value="F:beta-N-acetylhexosaminidase activity"/>
    <property type="evidence" value="ECO:0007669"/>
    <property type="project" value="UniProtKB-EC"/>
</dbReference>
<dbReference type="InterPro" id="IPR017853">
    <property type="entry name" value="GH"/>
</dbReference>
<evidence type="ECO:0000259" key="6">
    <source>
        <dbReference type="Pfam" id="PF00728"/>
    </source>
</evidence>
<dbReference type="EC" id="3.2.1.52" evidence="8"/>
<dbReference type="GO" id="GO:0016020">
    <property type="term" value="C:membrane"/>
    <property type="evidence" value="ECO:0007669"/>
    <property type="project" value="TreeGrafter"/>
</dbReference>
<evidence type="ECO:0000259" key="7">
    <source>
        <dbReference type="Pfam" id="PF02838"/>
    </source>
</evidence>
<evidence type="ECO:0000256" key="3">
    <source>
        <dbReference type="ARBA" id="ARBA00023295"/>
    </source>
</evidence>
<dbReference type="InterPro" id="IPR025705">
    <property type="entry name" value="Beta_hexosaminidase_sua/sub"/>
</dbReference>
<gene>
    <name evidence="8" type="ORF">HNQ77_001407</name>
</gene>
<dbReference type="Gene3D" id="3.30.379.10">
    <property type="entry name" value="Chitobiase/beta-hexosaminidase domain 2-like"/>
    <property type="match status" value="1"/>
</dbReference>
<keyword evidence="9" id="KW-1185">Reference proteome</keyword>
<organism evidence="8 9">
    <name type="scientific">Silvibacterium bohemicum</name>
    <dbReference type="NCBI Taxonomy" id="1577686"/>
    <lineage>
        <taxon>Bacteria</taxon>
        <taxon>Pseudomonadati</taxon>
        <taxon>Acidobacteriota</taxon>
        <taxon>Terriglobia</taxon>
        <taxon>Terriglobales</taxon>
        <taxon>Acidobacteriaceae</taxon>
        <taxon>Silvibacterium</taxon>
    </lineage>
</organism>
<keyword evidence="5" id="KW-0732">Signal</keyword>
<evidence type="ECO:0000256" key="2">
    <source>
        <dbReference type="ARBA" id="ARBA00022801"/>
    </source>
</evidence>
<feature type="chain" id="PRO_5033004425" evidence="5">
    <location>
        <begin position="22"/>
        <end position="686"/>
    </location>
</feature>
<dbReference type="CDD" id="cd06570">
    <property type="entry name" value="GH20_chitobiase-like_1"/>
    <property type="match status" value="1"/>
</dbReference>
<dbReference type="RefSeq" id="WP_231581630.1">
    <property type="nucleotide sequence ID" value="NZ_JACHEK010000002.1"/>
</dbReference>
<keyword evidence="3 8" id="KW-0326">Glycosidase</keyword>
<keyword evidence="2 8" id="KW-0378">Hydrolase</keyword>
<evidence type="ECO:0000313" key="8">
    <source>
        <dbReference type="EMBL" id="MBB6143463.1"/>
    </source>
</evidence>
<dbReference type="Pfam" id="PF02838">
    <property type="entry name" value="Glyco_hydro_20b"/>
    <property type="match status" value="1"/>
</dbReference>
<dbReference type="EMBL" id="JACHEK010000002">
    <property type="protein sequence ID" value="MBB6143463.1"/>
    <property type="molecule type" value="Genomic_DNA"/>
</dbReference>
<comment type="caution">
    <text evidence="8">The sequence shown here is derived from an EMBL/GenBank/DDBJ whole genome shotgun (WGS) entry which is preliminary data.</text>
</comment>
<dbReference type="InterPro" id="IPR015882">
    <property type="entry name" value="HEX_bac_N"/>
</dbReference>
<feature type="domain" description="Glycoside hydrolase family 20 catalytic" evidence="6">
    <location>
        <begin position="164"/>
        <end position="483"/>
    </location>
</feature>
<dbReference type="AlphaFoldDB" id="A0A841JQ47"/>
<dbReference type="Proteomes" id="UP000538666">
    <property type="component" value="Unassembled WGS sequence"/>
</dbReference>
<dbReference type="GO" id="GO:0030203">
    <property type="term" value="P:glycosaminoglycan metabolic process"/>
    <property type="evidence" value="ECO:0007669"/>
    <property type="project" value="TreeGrafter"/>
</dbReference>
<dbReference type="SUPFAM" id="SSF55545">
    <property type="entry name" value="beta-N-acetylhexosaminidase-like domain"/>
    <property type="match status" value="1"/>
</dbReference>
<feature type="signal peptide" evidence="5">
    <location>
        <begin position="1"/>
        <end position="21"/>
    </location>
</feature>
<dbReference type="GO" id="GO:0005975">
    <property type="term" value="P:carbohydrate metabolic process"/>
    <property type="evidence" value="ECO:0007669"/>
    <property type="project" value="InterPro"/>
</dbReference>
<evidence type="ECO:0000256" key="5">
    <source>
        <dbReference type="SAM" id="SignalP"/>
    </source>
</evidence>
<dbReference type="PANTHER" id="PTHR22600">
    <property type="entry name" value="BETA-HEXOSAMINIDASE"/>
    <property type="match status" value="1"/>
</dbReference>
<feature type="active site" description="Proton donor" evidence="4">
    <location>
        <position position="329"/>
    </location>
</feature>
<dbReference type="Pfam" id="PF00728">
    <property type="entry name" value="Glyco_hydro_20"/>
    <property type="match status" value="1"/>
</dbReference>
<dbReference type="SUPFAM" id="SSF51445">
    <property type="entry name" value="(Trans)glycosidases"/>
    <property type="match status" value="1"/>
</dbReference>
<name>A0A841JQ47_9BACT</name>
<evidence type="ECO:0000256" key="4">
    <source>
        <dbReference type="PIRSR" id="PIRSR625705-1"/>
    </source>
</evidence>
<sequence>MTVRLATAFLFGTLLGTGAMAQSSSPQFVNTLMPQPAHLSVQSGTLELTTQFTASEDKFHDARLDGAVARLLKRVENQTGLQIATAPASGSATLTVTVDGAGEVIQSDDENESYSLDVTASGAHLQAATVVGAIHGLETFYQLIQPQGAGFILPAVSIQDSPRFRWRGLMIDSSRHFQPIEVIRRTIDGMAAVKMNVFHWHLSDDQGFRVESKVFPKLTELGSDGDFYTQDQVRAIVAYARDRGIRVVPEFDIPGHALSWLVGYPDLASGVGSDGKGNNQGPYAISRIYGIFDPVLDPTRENTYKFLDKFLGEMADLFPDPYMHIGGDENNGVQWKNNPRIQEFMKAHNLADTAALQTYFNHKLLPILQKHGKKMIGWDEIFAPGLDKEAVIQSWRGFDSLAASAKAGYSGILSAGYYLDHINSAEEHYLVDPLPAGSDLTPEQSAHILGGEACMWSEHISPRSVDSRIWPRTAAIAERLWSPQNLRDVDDMYRRLWVESVRLEDFGLLHLAAEDMGLRKLAGTQEITPLKTLAGVLQPVGFSERYQLQHTSQLTPMDHLIDAVRPDPPSRYQVKITVAEYLKDPAGATAARAQLAAWFQQWVDAAPKAQQLMAAPLLESAAARAQQLGDLGATGLQALDYLDKKQNAPADWKQSKLALIEEAKKPVGLVRFTVLDPLQELVNAVP</sequence>
<dbReference type="PANTHER" id="PTHR22600:SF21">
    <property type="entry name" value="BETA-HEXOSAMINIDASE A"/>
    <property type="match status" value="1"/>
</dbReference>
<proteinExistence type="inferred from homology"/>
<dbReference type="GO" id="GO:0005764">
    <property type="term" value="C:lysosome"/>
    <property type="evidence" value="ECO:0007669"/>
    <property type="project" value="TreeGrafter"/>
</dbReference>
<reference evidence="8 9" key="1">
    <citation type="submission" date="2020-08" db="EMBL/GenBank/DDBJ databases">
        <title>Genomic Encyclopedia of Type Strains, Phase IV (KMG-IV): sequencing the most valuable type-strain genomes for metagenomic binning, comparative biology and taxonomic classification.</title>
        <authorList>
            <person name="Goeker M."/>
        </authorList>
    </citation>
    <scope>NUCLEOTIDE SEQUENCE [LARGE SCALE GENOMIC DNA]</scope>
    <source>
        <strain evidence="8 9">DSM 103733</strain>
    </source>
</reference>
<accession>A0A841JQ47</accession>
<evidence type="ECO:0000313" key="9">
    <source>
        <dbReference type="Proteomes" id="UP000538666"/>
    </source>
</evidence>
<dbReference type="InterPro" id="IPR029018">
    <property type="entry name" value="Hex-like_dom2"/>
</dbReference>
<feature type="domain" description="Beta-hexosaminidase bacterial type N-terminal" evidence="7">
    <location>
        <begin position="32"/>
        <end position="160"/>
    </location>
</feature>
<protein>
    <submittedName>
        <fullName evidence="8">Hexosaminidase</fullName>
        <ecNumber evidence="8">3.2.1.52</ecNumber>
    </submittedName>
</protein>
<dbReference type="Gene3D" id="3.20.20.80">
    <property type="entry name" value="Glycosidases"/>
    <property type="match status" value="1"/>
</dbReference>